<comment type="caution">
    <text evidence="4">The sequence shown here is derived from an EMBL/GenBank/DDBJ whole genome shotgun (WGS) entry which is preliminary data.</text>
</comment>
<keyword evidence="5" id="KW-1185">Reference proteome</keyword>
<reference evidence="4" key="1">
    <citation type="submission" date="2023-10" db="EMBL/GenBank/DDBJ databases">
        <title>Genome assembly of Pristionchus species.</title>
        <authorList>
            <person name="Yoshida K."/>
            <person name="Sommer R.J."/>
        </authorList>
    </citation>
    <scope>NUCLEOTIDE SEQUENCE</scope>
    <source>
        <strain evidence="4">RS5133</strain>
    </source>
</reference>
<keyword evidence="1" id="KW-0694">RNA-binding</keyword>
<feature type="region of interest" description="Disordered" evidence="2">
    <location>
        <begin position="304"/>
        <end position="333"/>
    </location>
</feature>
<evidence type="ECO:0000313" key="4">
    <source>
        <dbReference type="EMBL" id="GMT25956.1"/>
    </source>
</evidence>
<evidence type="ECO:0000256" key="2">
    <source>
        <dbReference type="SAM" id="MobiDB-lite"/>
    </source>
</evidence>
<gene>
    <name evidence="4" type="ORF">PFISCL1PPCAC_17253</name>
</gene>
<dbReference type="InterPro" id="IPR036612">
    <property type="entry name" value="KH_dom_type_1_sf"/>
</dbReference>
<evidence type="ECO:0000256" key="1">
    <source>
        <dbReference type="ARBA" id="ARBA00022884"/>
    </source>
</evidence>
<organism evidence="4 5">
    <name type="scientific">Pristionchus fissidentatus</name>
    <dbReference type="NCBI Taxonomy" id="1538716"/>
    <lineage>
        <taxon>Eukaryota</taxon>
        <taxon>Metazoa</taxon>
        <taxon>Ecdysozoa</taxon>
        <taxon>Nematoda</taxon>
        <taxon>Chromadorea</taxon>
        <taxon>Rhabditida</taxon>
        <taxon>Rhabditina</taxon>
        <taxon>Diplogasteromorpha</taxon>
        <taxon>Diplogasteroidea</taxon>
        <taxon>Neodiplogasteridae</taxon>
        <taxon>Pristionchus</taxon>
    </lineage>
</organism>
<evidence type="ECO:0000313" key="5">
    <source>
        <dbReference type="Proteomes" id="UP001432322"/>
    </source>
</evidence>
<evidence type="ECO:0000259" key="3">
    <source>
        <dbReference type="Pfam" id="PF22675"/>
    </source>
</evidence>
<sequence length="359" mass="36763">RGMTAKQLEEETGCKIMVRGRGSCRTEPLHVLIHAEDHADKVETKLRKAVERINQLLTPPPEGKDELKRKQLIELSIINGTYRPTTATKLALQTPRLATAFSNQGSPSSGPLAGLDPSIFSMLGGGDPAKRRLIPSFGLTAPEVSSPHSPPASPRPNSALGGGHPSSLLDDNQAYLASLLAASNANTFAGNSILSDYYRQLVAMSLADPSLLSSMYGVPPHDLLASLSLAGLPLPPSSPTSVPPPAQYGERPGSAAGGAGAMGIGAGTGTGTGGAGLIPQANMQQYLAAAAMLSGVPYLNDNNNNNIHNHNARDGAAAAQPRNRSPIMHDGSGDAQMAAMQALTGGSGGAPGGGGVKRA</sequence>
<dbReference type="PANTHER" id="PTHR11208">
    <property type="entry name" value="RNA-BINDING PROTEIN RELATED"/>
    <property type="match status" value="1"/>
</dbReference>
<dbReference type="InterPro" id="IPR045071">
    <property type="entry name" value="BBP-like"/>
</dbReference>
<dbReference type="Gene3D" id="3.30.1370.10">
    <property type="entry name" value="K Homology domain, type 1"/>
    <property type="match status" value="1"/>
</dbReference>
<dbReference type="Pfam" id="PF22675">
    <property type="entry name" value="KH-I_KHDC4-BBP"/>
    <property type="match status" value="1"/>
</dbReference>
<feature type="non-terminal residue" evidence="4">
    <location>
        <position position="1"/>
    </location>
</feature>
<dbReference type="GO" id="GO:0003729">
    <property type="term" value="F:mRNA binding"/>
    <property type="evidence" value="ECO:0007669"/>
    <property type="project" value="TreeGrafter"/>
</dbReference>
<protein>
    <recommendedName>
        <fullName evidence="3">KHDC4/BBP-like KH-domain type I domain-containing protein</fullName>
    </recommendedName>
</protein>
<dbReference type="GO" id="GO:0048024">
    <property type="term" value="P:regulation of mRNA splicing, via spliceosome"/>
    <property type="evidence" value="ECO:0007669"/>
    <property type="project" value="TreeGrafter"/>
</dbReference>
<feature type="compositionally biased region" description="Pro residues" evidence="2">
    <location>
        <begin position="235"/>
        <end position="246"/>
    </location>
</feature>
<name>A0AAV5W596_9BILA</name>
<dbReference type="Proteomes" id="UP001432322">
    <property type="component" value="Unassembled WGS sequence"/>
</dbReference>
<dbReference type="InterPro" id="IPR055256">
    <property type="entry name" value="KH_1_KHDC4/BBP-like"/>
</dbReference>
<dbReference type="PANTHER" id="PTHR11208:SF147">
    <property type="entry name" value="RNA-BINDING PROTEIN ASD-2"/>
    <property type="match status" value="1"/>
</dbReference>
<accession>A0AAV5W596</accession>
<feature type="domain" description="KHDC4/BBP-like KH-domain type I" evidence="3">
    <location>
        <begin position="1"/>
        <end position="57"/>
    </location>
</feature>
<dbReference type="SUPFAM" id="SSF54791">
    <property type="entry name" value="Eukaryotic type KH-domain (KH-domain type I)"/>
    <property type="match status" value="1"/>
</dbReference>
<dbReference type="EMBL" id="BTSY01000004">
    <property type="protein sequence ID" value="GMT25956.1"/>
    <property type="molecule type" value="Genomic_DNA"/>
</dbReference>
<proteinExistence type="predicted"/>
<feature type="region of interest" description="Disordered" evidence="2">
    <location>
        <begin position="139"/>
        <end position="166"/>
    </location>
</feature>
<dbReference type="GO" id="GO:0005634">
    <property type="term" value="C:nucleus"/>
    <property type="evidence" value="ECO:0007669"/>
    <property type="project" value="TreeGrafter"/>
</dbReference>
<feature type="region of interest" description="Disordered" evidence="2">
    <location>
        <begin position="235"/>
        <end position="261"/>
    </location>
</feature>
<dbReference type="AlphaFoldDB" id="A0AAV5W596"/>